<comment type="caution">
    <text evidence="2">The sequence shown here is derived from an EMBL/GenBank/DDBJ whole genome shotgun (WGS) entry which is preliminary data.</text>
</comment>
<reference evidence="2 3" key="1">
    <citation type="submission" date="2021-01" db="EMBL/GenBank/DDBJ databases">
        <title>Genomic Encyclopedia of Type Strains, Phase IV (KMG-IV): sequencing the most valuable type-strain genomes for metagenomic binning, comparative biology and taxonomic classification.</title>
        <authorList>
            <person name="Goeker M."/>
        </authorList>
    </citation>
    <scope>NUCLEOTIDE SEQUENCE [LARGE SCALE GENOMIC DNA]</scope>
    <source>
        <strain evidence="2 3">DSM 24436</strain>
    </source>
</reference>
<evidence type="ECO:0000313" key="3">
    <source>
        <dbReference type="Proteomes" id="UP000767854"/>
    </source>
</evidence>
<proteinExistence type="predicted"/>
<feature type="non-terminal residue" evidence="2">
    <location>
        <position position="1"/>
    </location>
</feature>
<accession>A0ABS2MT87</accession>
<protein>
    <submittedName>
        <fullName evidence="2">Uncharacterized protein</fullName>
    </submittedName>
</protein>
<evidence type="ECO:0000313" key="2">
    <source>
        <dbReference type="EMBL" id="MBM7562565.1"/>
    </source>
</evidence>
<dbReference type="EMBL" id="JAFBDT010000021">
    <property type="protein sequence ID" value="MBM7562565.1"/>
    <property type="molecule type" value="Genomic_DNA"/>
</dbReference>
<evidence type="ECO:0000313" key="1">
    <source>
        <dbReference type="EMBL" id="MBM7562450.1"/>
    </source>
</evidence>
<dbReference type="Proteomes" id="UP000767854">
    <property type="component" value="Unassembled WGS sequence"/>
</dbReference>
<organism evidence="2 3">
    <name type="scientific">Fusibacter tunisiensis</name>
    <dbReference type="NCBI Taxonomy" id="1008308"/>
    <lineage>
        <taxon>Bacteria</taxon>
        <taxon>Bacillati</taxon>
        <taxon>Bacillota</taxon>
        <taxon>Clostridia</taxon>
        <taxon>Eubacteriales</taxon>
        <taxon>Eubacteriales Family XII. Incertae Sedis</taxon>
        <taxon>Fusibacter</taxon>
    </lineage>
</organism>
<dbReference type="EMBL" id="JAFBDT010000018">
    <property type="protein sequence ID" value="MBM7562450.1"/>
    <property type="molecule type" value="Genomic_DNA"/>
</dbReference>
<sequence>VKNKSIHPPPALSLREQGGLEAGDFSAILVKI</sequence>
<gene>
    <name evidence="1" type="ORF">JOC49_002010</name>
    <name evidence="2" type="ORF">JOC49_002126</name>
</gene>
<keyword evidence="3" id="KW-1185">Reference proteome</keyword>
<name>A0ABS2MT87_9FIRM</name>